<protein>
    <submittedName>
        <fullName evidence="3">Peptidoglycan-binding domain-containing protein</fullName>
    </submittedName>
</protein>
<name>A0ABU2H304_9ACTN</name>
<keyword evidence="4" id="KW-1185">Reference proteome</keyword>
<feature type="region of interest" description="Disordered" evidence="1">
    <location>
        <begin position="1"/>
        <end position="21"/>
    </location>
</feature>
<feature type="domain" description="Peptidoglycan binding-like" evidence="2">
    <location>
        <begin position="204"/>
        <end position="261"/>
    </location>
</feature>
<dbReference type="InterPro" id="IPR002477">
    <property type="entry name" value="Peptidoglycan-bd-like"/>
</dbReference>
<dbReference type="Pfam" id="PF01471">
    <property type="entry name" value="PG_binding_1"/>
    <property type="match status" value="1"/>
</dbReference>
<gene>
    <name evidence="3" type="ORF">RIF23_05185</name>
</gene>
<evidence type="ECO:0000313" key="3">
    <source>
        <dbReference type="EMBL" id="MDS1269683.1"/>
    </source>
</evidence>
<evidence type="ECO:0000313" key="4">
    <source>
        <dbReference type="Proteomes" id="UP001250214"/>
    </source>
</evidence>
<dbReference type="InterPro" id="IPR036365">
    <property type="entry name" value="PGBD-like_sf"/>
</dbReference>
<dbReference type="Proteomes" id="UP001250214">
    <property type="component" value="Unassembled WGS sequence"/>
</dbReference>
<organism evidence="3 4">
    <name type="scientific">Lipingzhangella rawalii</name>
    <dbReference type="NCBI Taxonomy" id="2055835"/>
    <lineage>
        <taxon>Bacteria</taxon>
        <taxon>Bacillati</taxon>
        <taxon>Actinomycetota</taxon>
        <taxon>Actinomycetes</taxon>
        <taxon>Streptosporangiales</taxon>
        <taxon>Nocardiopsidaceae</taxon>
        <taxon>Lipingzhangella</taxon>
    </lineage>
</organism>
<dbReference type="Gene3D" id="1.10.101.10">
    <property type="entry name" value="PGBD-like superfamily/PGBD"/>
    <property type="match status" value="1"/>
</dbReference>
<feature type="compositionally biased region" description="Low complexity" evidence="1">
    <location>
        <begin position="7"/>
        <end position="21"/>
    </location>
</feature>
<accession>A0ABU2H304</accession>
<evidence type="ECO:0000256" key="1">
    <source>
        <dbReference type="SAM" id="MobiDB-lite"/>
    </source>
</evidence>
<dbReference type="RefSeq" id="WP_310911140.1">
    <property type="nucleotide sequence ID" value="NZ_JAVLVT010000001.1"/>
</dbReference>
<sequence length="646" mass="68132">MATIENSLSGTAGSTPSSGSLAATARAGQLDILAPERAAYSAEHAVQHLSTIRLESGPHLGNTPLLEFGLPDEQWTVRFYAWIPPMPETDDEARLLLTVGDTHFLARASAGGTLQLRAQTALSGGLLSYTFSGTAQSVAEWVRLEVHRDGSDIVIRAYPEHDTSGGAVYTWQGVAPADTAHLGAYRYRHSRLYRLDDADTDFDGTPITDLQNALLDLGYELPVWGADGVFGNETAQAVERFQVDHGLLVDRIAGAQTLAVMDMELAEQAGDPPPAPVFLSHLVVQAGGGSVGPATAPQVRAHSMVPVLASADVDASVGVTGATTEFLAVGTATTVKRAVTTAVTTPVLLSGAVGAKGAQPVATFTTEVRGLAVVTQSVGLAVDYAAGHVSAPFEPVEDDQAIRNDVVVSGAGEDYRVTVTDGPLGTEAVGTYEESVELNVHTADQLPAQAGWRVHLGTHDDARYPTVRIDLTANPQLISTVATRDCGDSLQVLNPPEWLPPGPIELLVQGYEERINLHHWEVVFNASSGEPWLVAQVADAASSGSASPDRADTAGCLLLDEADANVEEVRVLTLTGPPWITTVEHPDDFPFDILCAGEAMRVHEVVSDNDSGAVQTLLVSRGINGIHKEHPAGTELRLAQPMTVAL</sequence>
<dbReference type="InterPro" id="IPR036366">
    <property type="entry name" value="PGBDSf"/>
</dbReference>
<dbReference type="EMBL" id="JAVLVT010000001">
    <property type="protein sequence ID" value="MDS1269683.1"/>
    <property type="molecule type" value="Genomic_DNA"/>
</dbReference>
<comment type="caution">
    <text evidence="3">The sequence shown here is derived from an EMBL/GenBank/DDBJ whole genome shotgun (WGS) entry which is preliminary data.</text>
</comment>
<reference evidence="4" key="1">
    <citation type="submission" date="2023-07" db="EMBL/GenBank/DDBJ databases">
        <title>Novel species in the genus Lipingzhangella isolated from Sambhar Salt Lake.</title>
        <authorList>
            <person name="Jiya N."/>
            <person name="Kajale S."/>
            <person name="Sharma A."/>
        </authorList>
    </citation>
    <scope>NUCLEOTIDE SEQUENCE [LARGE SCALE GENOMIC DNA]</scope>
    <source>
        <strain evidence="4">LS1_29</strain>
    </source>
</reference>
<dbReference type="SUPFAM" id="SSF47090">
    <property type="entry name" value="PGBD-like"/>
    <property type="match status" value="1"/>
</dbReference>
<evidence type="ECO:0000259" key="2">
    <source>
        <dbReference type="Pfam" id="PF01471"/>
    </source>
</evidence>
<proteinExistence type="predicted"/>